<dbReference type="RefSeq" id="WP_060718594.1">
    <property type="nucleotide sequence ID" value="NZ_JABFNP010000001.1"/>
</dbReference>
<proteinExistence type="predicted"/>
<dbReference type="AlphaFoldDB" id="A0A368NRI0"/>
<keyword evidence="1" id="KW-1133">Transmembrane helix</keyword>
<feature type="transmembrane region" description="Helical" evidence="1">
    <location>
        <begin position="172"/>
        <end position="192"/>
    </location>
</feature>
<feature type="transmembrane region" description="Helical" evidence="1">
    <location>
        <begin position="110"/>
        <end position="131"/>
    </location>
</feature>
<gene>
    <name evidence="2" type="ORF">DXT89_08480</name>
</gene>
<feature type="transmembrane region" description="Helical" evidence="1">
    <location>
        <begin position="35"/>
        <end position="63"/>
    </location>
</feature>
<evidence type="ECO:0000313" key="2">
    <source>
        <dbReference type="EMBL" id="KAA3529730.1"/>
    </source>
</evidence>
<dbReference type="Proteomes" id="UP000436911">
    <property type="component" value="Unassembled WGS sequence"/>
</dbReference>
<keyword evidence="1" id="KW-0472">Membrane</keyword>
<evidence type="ECO:0000313" key="3">
    <source>
        <dbReference type="Proteomes" id="UP000436911"/>
    </source>
</evidence>
<feature type="transmembrane region" description="Helical" evidence="1">
    <location>
        <begin position="69"/>
        <end position="90"/>
    </location>
</feature>
<dbReference type="EMBL" id="QUSG01000003">
    <property type="protein sequence ID" value="KAA3529730.1"/>
    <property type="molecule type" value="Genomic_DNA"/>
</dbReference>
<reference evidence="2 3" key="1">
    <citation type="submission" date="2018-08" db="EMBL/GenBank/DDBJ databases">
        <title>Genome sequencing of Agrobacterium vitis strain ICMP 10754.</title>
        <authorList>
            <person name="Visnovsky S.B."/>
            <person name="Pitman A.R."/>
        </authorList>
    </citation>
    <scope>NUCLEOTIDE SEQUENCE [LARGE SCALE GENOMIC DNA]</scope>
    <source>
        <strain evidence="2 3">ICMP 10754</strain>
    </source>
</reference>
<comment type="caution">
    <text evidence="2">The sequence shown here is derived from an EMBL/GenBank/DDBJ whole genome shotgun (WGS) entry which is preliminary data.</text>
</comment>
<dbReference type="GeneID" id="60683842"/>
<evidence type="ECO:0000256" key="1">
    <source>
        <dbReference type="SAM" id="Phobius"/>
    </source>
</evidence>
<sequence>MVAYNAPNGLAPLTMMLSALSHEIRMISHRRRVAAFNLALFGMMFTGLVAGETMFAAMMFSIIQIEILGVQFSGAAFAMLVPTVIGAAHVRMHHEGDHFTKWWLRKLSGIGILVFALGVSLMIGYSAWLAAEDVLSAVTTAPTGTLGGQQVDASGGGTSDVAGWVGIIPNSMLFLGLSFGMIITINFASFCLGRALEAFSVLTLTPAIGREVTDLIEALMRKISALRKLIDADAAARRKLPYDIKMKFAREAAHAGYEVVQIKVAAARRKFRHKNDPLAELMPDPEAETISSSFKTEEDFTRHLTDQADEIRVHNLLRVLTGIHS</sequence>
<organism evidence="2 3">
    <name type="scientific">Agrobacterium vitis</name>
    <name type="common">Rhizobium vitis</name>
    <dbReference type="NCBI Taxonomy" id="373"/>
    <lineage>
        <taxon>Bacteria</taxon>
        <taxon>Pseudomonadati</taxon>
        <taxon>Pseudomonadota</taxon>
        <taxon>Alphaproteobacteria</taxon>
        <taxon>Hyphomicrobiales</taxon>
        <taxon>Rhizobiaceae</taxon>
        <taxon>Rhizobium/Agrobacterium group</taxon>
        <taxon>Agrobacterium</taxon>
    </lineage>
</organism>
<protein>
    <submittedName>
        <fullName evidence="2">Uncharacterized protein</fullName>
    </submittedName>
</protein>
<accession>A0A368NRI0</accession>
<keyword evidence="1" id="KW-0812">Transmembrane</keyword>
<dbReference type="OrthoDB" id="8481669at2"/>
<name>A0A368NRI0_AGRVI</name>